<evidence type="ECO:0000313" key="2">
    <source>
        <dbReference type="EMBL" id="CAG9612591.1"/>
    </source>
</evidence>
<feature type="transmembrane region" description="Helical" evidence="1">
    <location>
        <begin position="320"/>
        <end position="341"/>
    </location>
</feature>
<evidence type="ECO:0000313" key="3">
    <source>
        <dbReference type="Proteomes" id="UP000789423"/>
    </source>
</evidence>
<comment type="caution">
    <text evidence="2">The sequence shown here is derived from an EMBL/GenBank/DDBJ whole genome shotgun (WGS) entry which is preliminary data.</text>
</comment>
<feature type="transmembrane region" description="Helical" evidence="1">
    <location>
        <begin position="377"/>
        <end position="395"/>
    </location>
</feature>
<feature type="transmembrane region" description="Helical" evidence="1">
    <location>
        <begin position="227"/>
        <end position="252"/>
    </location>
</feature>
<feature type="transmembrane region" description="Helical" evidence="1">
    <location>
        <begin position="7"/>
        <end position="27"/>
    </location>
</feature>
<protein>
    <recommendedName>
        <fullName evidence="4">YfhO family protein</fullName>
    </recommendedName>
</protein>
<evidence type="ECO:0000256" key="1">
    <source>
        <dbReference type="SAM" id="Phobius"/>
    </source>
</evidence>
<dbReference type="Pfam" id="PF09586">
    <property type="entry name" value="YfhO"/>
    <property type="match status" value="1"/>
</dbReference>
<feature type="transmembrane region" description="Helical" evidence="1">
    <location>
        <begin position="288"/>
        <end position="308"/>
    </location>
</feature>
<sequence>MKQLKGLYGVLFFFVPFCILLICYALFGVYPFGKYSILISDLNTQYVQFYSYLHSVFTEGKSLQYTFELGGGLNFLGTFAYYLASPFSLLLYFFNKESIPEFIFLITLLKVGFAGLTCGWFLRYVIGKEHKGLLLFSTAYALSGYVMAYSFHVMWLDGVVFLPVVLIGVEKLLRDRKVIFFTVALAIMFIANFYISFMFGIFTFLYFVIRLFSQYKFRDIKTWGKYFLLFCIGTGLAVGIGAIIILPTLGALKSNPYSISSMDFKLEWNLNLLDFYWKLLSGGYDSSLFGAPNVYASTLVLVLLPLYFVNKEINKREKFLSIFVFLFLICSFAIPFLNLAWHGNKPPNAYPHRFAFVFVMLTIFMAARVFQHMNRKYVVPLWISYIVHLILLYSLSVKGYKAVHNDILLTNALFITVVVIVLHIRMVKPSLSKLTTGLLLICLIADVSFNTNNYIHGLHKEMTYAKRKEYELNKTAKQAIQYVNEINTERYRVNSQYFRTLNDSLQYDYPSFQTFNSMANGSFHRFLKQTGYSTSPDFLVANNHGNTLVFDAIFKNGYRIEDGSIPKYGYEKIKQFGFANVFKNNNIVPFGYPVESLPSKNEENPFVFQEKLIGAQEGTLFKKLADPKISLKNMAAVPGEEGIYERVNKAEPGYITLQVSIPKEVQLYGLADGIEKWKEIVVNDQYTCYLPPDPEKSIIDFGYFPTKGTTTMKIKIEDEDVFSLKGIQFYGLDIDKFNETVKELQKNTMKVTENKGTTIKGNIALKNESTFVFPIPYDIGWSVTIDGKEQSTEKIVNGLLGVKANAGDHEVVLTYHSPGLKLGIIISVVSIILTVLFAIVQTRMLRKNVE</sequence>
<dbReference type="Proteomes" id="UP000789423">
    <property type="component" value="Unassembled WGS sequence"/>
</dbReference>
<dbReference type="RefSeq" id="WP_230574744.1">
    <property type="nucleotide sequence ID" value="NZ_CAKJTI010000006.1"/>
</dbReference>
<dbReference type="PANTHER" id="PTHR38454">
    <property type="entry name" value="INTEGRAL MEMBRANE PROTEIN-RELATED"/>
    <property type="match status" value="1"/>
</dbReference>
<keyword evidence="1" id="KW-0472">Membrane</keyword>
<reference evidence="2 3" key="1">
    <citation type="submission" date="2021-10" db="EMBL/GenBank/DDBJ databases">
        <authorList>
            <person name="Criscuolo A."/>
        </authorList>
    </citation>
    <scope>NUCLEOTIDE SEQUENCE [LARGE SCALE GENOMIC DNA]</scope>
    <source>
        <strain evidence="3">CIP 111899</strain>
    </source>
</reference>
<feature type="transmembrane region" description="Helical" evidence="1">
    <location>
        <begin position="822"/>
        <end position="840"/>
    </location>
</feature>
<dbReference type="PANTHER" id="PTHR38454:SF1">
    <property type="entry name" value="INTEGRAL MEMBRANE PROTEIN"/>
    <property type="match status" value="1"/>
</dbReference>
<evidence type="ECO:0008006" key="4">
    <source>
        <dbReference type="Google" id="ProtNLM"/>
    </source>
</evidence>
<feature type="transmembrane region" description="Helical" evidence="1">
    <location>
        <begin position="132"/>
        <end position="148"/>
    </location>
</feature>
<dbReference type="InterPro" id="IPR018580">
    <property type="entry name" value="Uncharacterised_YfhO"/>
</dbReference>
<organism evidence="2 3">
    <name type="scientific">Bacillus rhizoplanae</name>
    <dbReference type="NCBI Taxonomy" id="2880966"/>
    <lineage>
        <taxon>Bacteria</taxon>
        <taxon>Bacillati</taxon>
        <taxon>Bacillota</taxon>
        <taxon>Bacilli</taxon>
        <taxon>Bacillales</taxon>
        <taxon>Bacillaceae</taxon>
        <taxon>Bacillus</taxon>
    </lineage>
</organism>
<keyword evidence="1" id="KW-1133">Transmembrane helix</keyword>
<dbReference type="EMBL" id="CAKJTI010000006">
    <property type="protein sequence ID" value="CAG9612591.1"/>
    <property type="molecule type" value="Genomic_DNA"/>
</dbReference>
<accession>A0ABN8A0W6</accession>
<feature type="transmembrane region" description="Helical" evidence="1">
    <location>
        <begin position="102"/>
        <end position="126"/>
    </location>
</feature>
<name>A0ABN8A0W6_9BACI</name>
<feature type="transmembrane region" description="Helical" evidence="1">
    <location>
        <begin position="407"/>
        <end position="424"/>
    </location>
</feature>
<proteinExistence type="predicted"/>
<feature type="transmembrane region" description="Helical" evidence="1">
    <location>
        <begin position="179"/>
        <end position="207"/>
    </location>
</feature>
<keyword evidence="1" id="KW-0812">Transmembrane</keyword>
<feature type="transmembrane region" description="Helical" evidence="1">
    <location>
        <begin position="353"/>
        <end position="370"/>
    </location>
</feature>
<gene>
    <name evidence="2" type="ORF">BACCIP111899_01768</name>
</gene>
<feature type="transmembrane region" description="Helical" evidence="1">
    <location>
        <begin position="75"/>
        <end position="95"/>
    </location>
</feature>
<feature type="transmembrane region" description="Helical" evidence="1">
    <location>
        <begin position="431"/>
        <end position="449"/>
    </location>
</feature>
<keyword evidence="3" id="KW-1185">Reference proteome</keyword>